<sequence length="69" mass="7529">MNTEIGKQIRHQGVIVDTRPVIDSTFPKCWLPATAARARLHPFNLGTPQPFTAIEIQEGSGLCAELLDG</sequence>
<name>A0ABN3VHB9_9PSEU</name>
<evidence type="ECO:0000313" key="1">
    <source>
        <dbReference type="EMBL" id="GAA2805244.1"/>
    </source>
</evidence>
<organism evidence="1 2">
    <name type="scientific">Saccharopolyspora taberi</name>
    <dbReference type="NCBI Taxonomy" id="60895"/>
    <lineage>
        <taxon>Bacteria</taxon>
        <taxon>Bacillati</taxon>
        <taxon>Actinomycetota</taxon>
        <taxon>Actinomycetes</taxon>
        <taxon>Pseudonocardiales</taxon>
        <taxon>Pseudonocardiaceae</taxon>
        <taxon>Saccharopolyspora</taxon>
    </lineage>
</organism>
<keyword evidence="2" id="KW-1185">Reference proteome</keyword>
<protein>
    <submittedName>
        <fullName evidence="1">Uncharacterized protein</fullName>
    </submittedName>
</protein>
<reference evidence="1 2" key="1">
    <citation type="journal article" date="2019" name="Int. J. Syst. Evol. Microbiol.">
        <title>The Global Catalogue of Microorganisms (GCM) 10K type strain sequencing project: providing services to taxonomists for standard genome sequencing and annotation.</title>
        <authorList>
            <consortium name="The Broad Institute Genomics Platform"/>
            <consortium name="The Broad Institute Genome Sequencing Center for Infectious Disease"/>
            <person name="Wu L."/>
            <person name="Ma J."/>
        </authorList>
    </citation>
    <scope>NUCLEOTIDE SEQUENCE [LARGE SCALE GENOMIC DNA]</scope>
    <source>
        <strain evidence="1 2">JCM 9383</strain>
    </source>
</reference>
<proteinExistence type="predicted"/>
<dbReference type="Proteomes" id="UP001500979">
    <property type="component" value="Unassembled WGS sequence"/>
</dbReference>
<accession>A0ABN3VHB9</accession>
<evidence type="ECO:0000313" key="2">
    <source>
        <dbReference type="Proteomes" id="UP001500979"/>
    </source>
</evidence>
<comment type="caution">
    <text evidence="1">The sequence shown here is derived from an EMBL/GenBank/DDBJ whole genome shotgun (WGS) entry which is preliminary data.</text>
</comment>
<gene>
    <name evidence="1" type="ORF">GCM10010470_45580</name>
</gene>
<dbReference type="EMBL" id="BAAAUX010000019">
    <property type="protein sequence ID" value="GAA2805244.1"/>
    <property type="molecule type" value="Genomic_DNA"/>
</dbReference>